<evidence type="ECO:0000259" key="14">
    <source>
        <dbReference type="PROSITE" id="PS50926"/>
    </source>
</evidence>
<dbReference type="NCBIfam" id="TIGR01574">
    <property type="entry name" value="miaB-methiolase"/>
    <property type="match status" value="1"/>
</dbReference>
<dbReference type="EMBL" id="CP028359">
    <property type="protein sequence ID" value="AXN02686.1"/>
    <property type="molecule type" value="Genomic_DNA"/>
</dbReference>
<dbReference type="AlphaFoldDB" id="A0A346E131"/>
<dbReference type="PROSITE" id="PS51449">
    <property type="entry name" value="MTTASE_N"/>
    <property type="match status" value="1"/>
</dbReference>
<dbReference type="PANTHER" id="PTHR43020">
    <property type="entry name" value="CDK5 REGULATORY SUBUNIT-ASSOCIATED PROTEIN 1"/>
    <property type="match status" value="1"/>
</dbReference>
<gene>
    <name evidence="17" type="ORF">C9I73_151</name>
</gene>
<name>A0A346E131_9FLAO</name>
<dbReference type="SFLD" id="SFLDF00273">
    <property type="entry name" value="(dimethylallyl)adenosine_tRNA"/>
    <property type="match status" value="1"/>
</dbReference>
<evidence type="ECO:0000256" key="13">
    <source>
        <dbReference type="ARBA" id="ARBA00081141"/>
    </source>
</evidence>
<protein>
    <recommendedName>
        <fullName evidence="11">tRNA-2-methylthio-N(6)-dimethylallyladenosine synthase</fullName>
        <ecNumber evidence="10">2.8.4.3</ecNumber>
    </recommendedName>
    <alternativeName>
        <fullName evidence="13">(Dimethylallyl)adenosine tRNA methylthiotransferase MiaB</fullName>
    </alternativeName>
    <alternativeName>
        <fullName evidence="12">tRNA-i(6)A37 methylthiotransferase</fullName>
    </alternativeName>
</protein>
<keyword evidence="7" id="KW-0479">Metal-binding</keyword>
<dbReference type="InterPro" id="IPR013848">
    <property type="entry name" value="Methylthiotransferase_N"/>
</dbReference>
<dbReference type="EC" id="2.8.4.3" evidence="10"/>
<dbReference type="SUPFAM" id="SSF102114">
    <property type="entry name" value="Radical SAM enzymes"/>
    <property type="match status" value="1"/>
</dbReference>
<feature type="domain" description="Radical SAM core" evidence="16">
    <location>
        <begin position="154"/>
        <end position="383"/>
    </location>
</feature>
<dbReference type="InterPro" id="IPR020612">
    <property type="entry name" value="Methylthiotransferase_CS"/>
</dbReference>
<dbReference type="Gene3D" id="3.40.50.12160">
    <property type="entry name" value="Methylthiotransferase, N-terminal domain"/>
    <property type="match status" value="1"/>
</dbReference>
<dbReference type="InterPro" id="IPR005839">
    <property type="entry name" value="Methylthiotransferase"/>
</dbReference>
<dbReference type="Gene3D" id="3.80.30.20">
    <property type="entry name" value="tm_1862 like domain"/>
    <property type="match status" value="1"/>
</dbReference>
<proteinExistence type="predicted"/>
<evidence type="ECO:0000256" key="10">
    <source>
        <dbReference type="ARBA" id="ARBA00033765"/>
    </source>
</evidence>
<sequence length="451" mass="52677">MFLVNDMNKLLVMKFYIETYGCQMNIYDSEIICSILLKSGFIKTSTLKKADIILLNTCAIREKPEKKIFNRLMKIRCLKQTNNQIKIGLVGCLATHYNKQTLEKLNFIDLIVGPDSYKKIPKMIKNLKKEQTKKEIDVSLANQEKYTKIIPIGVRTSISAFLSIMRGCDNMCTFCIVPFSRGREKSRNPNSILKECKILYKKGYKEIILLGQNVDSYFFKQIKFLNLLELIAITVPLMRIRFLTSYPSNISKNLLEVVKKHSNICKHFHIPLQSGSTRILSLMRRKYTVEEFLLIIKMIKQIIPDCSISSDLMTGFCTETQEDHRETIRIMNIIKFNFSYMFKYSSRQGTYAYRKLKDDVPNILKLRRLNEILMLQKSHSFYRLKENIGKIQNVLIEGISKKDDNYYYGRNYKNDIIVFPKTKSKIGSYNRVKILNSTFTTLIGERILSEI</sequence>
<dbReference type="GO" id="GO:0005829">
    <property type="term" value="C:cytosol"/>
    <property type="evidence" value="ECO:0007669"/>
    <property type="project" value="TreeGrafter"/>
</dbReference>
<dbReference type="Pfam" id="PF00919">
    <property type="entry name" value="UPF0004"/>
    <property type="match status" value="1"/>
</dbReference>
<evidence type="ECO:0000313" key="17">
    <source>
        <dbReference type="EMBL" id="AXN02686.1"/>
    </source>
</evidence>
<organism evidence="17 18">
    <name type="scientific">Candidatus Karelsulcia muelleri</name>
    <dbReference type="NCBI Taxonomy" id="336810"/>
    <lineage>
        <taxon>Bacteria</taxon>
        <taxon>Pseudomonadati</taxon>
        <taxon>Bacteroidota</taxon>
        <taxon>Flavobacteriia</taxon>
        <taxon>Flavobacteriales</taxon>
        <taxon>Candidatus Karelsulcia</taxon>
    </lineage>
</organism>
<evidence type="ECO:0000256" key="12">
    <source>
        <dbReference type="ARBA" id="ARBA00080698"/>
    </source>
</evidence>
<dbReference type="Pfam" id="PF01938">
    <property type="entry name" value="TRAM"/>
    <property type="match status" value="1"/>
</dbReference>
<dbReference type="InterPro" id="IPR023404">
    <property type="entry name" value="rSAM_horseshoe"/>
</dbReference>
<dbReference type="FunFam" id="3.40.50.12160:FF:000003">
    <property type="entry name" value="CDK5 regulatory subunit-associated protein 1"/>
    <property type="match status" value="1"/>
</dbReference>
<evidence type="ECO:0000313" key="18">
    <source>
        <dbReference type="Proteomes" id="UP000257017"/>
    </source>
</evidence>
<dbReference type="FunFam" id="3.80.30.20:FF:000001">
    <property type="entry name" value="tRNA-2-methylthio-N(6)-dimethylallyladenosine synthase 2"/>
    <property type="match status" value="1"/>
</dbReference>
<dbReference type="InterPro" id="IPR007197">
    <property type="entry name" value="rSAM"/>
</dbReference>
<dbReference type="SFLD" id="SFLDG01082">
    <property type="entry name" value="B12-binding_domain_containing"/>
    <property type="match status" value="1"/>
</dbReference>
<feature type="domain" description="TRAM" evidence="14">
    <location>
        <begin position="385"/>
        <end position="448"/>
    </location>
</feature>
<dbReference type="GO" id="GO:0046872">
    <property type="term" value="F:metal ion binding"/>
    <property type="evidence" value="ECO:0007669"/>
    <property type="project" value="UniProtKB-KW"/>
</dbReference>
<evidence type="ECO:0000256" key="6">
    <source>
        <dbReference type="ARBA" id="ARBA00022691"/>
    </source>
</evidence>
<evidence type="ECO:0000256" key="2">
    <source>
        <dbReference type="ARBA" id="ARBA00003234"/>
    </source>
</evidence>
<dbReference type="InterPro" id="IPR058240">
    <property type="entry name" value="rSAM_sf"/>
</dbReference>
<evidence type="ECO:0000256" key="3">
    <source>
        <dbReference type="ARBA" id="ARBA00022485"/>
    </source>
</evidence>
<feature type="domain" description="MTTase N-terminal" evidence="15">
    <location>
        <begin position="13"/>
        <end position="129"/>
    </location>
</feature>
<evidence type="ECO:0000256" key="1">
    <source>
        <dbReference type="ARBA" id="ARBA00001966"/>
    </source>
</evidence>
<evidence type="ECO:0000259" key="16">
    <source>
        <dbReference type="PROSITE" id="PS51918"/>
    </source>
</evidence>
<dbReference type="PROSITE" id="PS01278">
    <property type="entry name" value="MTTASE_RADICAL"/>
    <property type="match status" value="1"/>
</dbReference>
<dbReference type="NCBIfam" id="TIGR00089">
    <property type="entry name" value="MiaB/RimO family radical SAM methylthiotransferase"/>
    <property type="match status" value="1"/>
</dbReference>
<comment type="function">
    <text evidence="2">Catalyzes the methylthiolation of N6-(dimethylallyl)adenosine (i(6)A), leading to the formation of 2-methylthio-N6-(dimethylallyl)adenosine (ms(2)i(6)A) at position 37 in tRNAs that read codons beginning with uridine.</text>
</comment>
<dbReference type="GO" id="GO:0051539">
    <property type="term" value="F:4 iron, 4 sulfur cluster binding"/>
    <property type="evidence" value="ECO:0007669"/>
    <property type="project" value="UniProtKB-KW"/>
</dbReference>
<keyword evidence="6" id="KW-0949">S-adenosyl-L-methionine</keyword>
<dbReference type="CDD" id="cd01335">
    <property type="entry name" value="Radical_SAM"/>
    <property type="match status" value="1"/>
</dbReference>
<evidence type="ECO:0000256" key="9">
    <source>
        <dbReference type="ARBA" id="ARBA00023014"/>
    </source>
</evidence>
<comment type="cofactor">
    <cofactor evidence="1">
        <name>[4Fe-4S] cluster</name>
        <dbReference type="ChEBI" id="CHEBI:49883"/>
    </cofactor>
</comment>
<keyword evidence="4" id="KW-0963">Cytoplasm</keyword>
<accession>A0A346E131</accession>
<dbReference type="InterPro" id="IPR006638">
    <property type="entry name" value="Elp3/MiaA/NifB-like_rSAM"/>
</dbReference>
<evidence type="ECO:0000256" key="5">
    <source>
        <dbReference type="ARBA" id="ARBA00022679"/>
    </source>
</evidence>
<evidence type="ECO:0000256" key="11">
    <source>
        <dbReference type="ARBA" id="ARBA00068570"/>
    </source>
</evidence>
<evidence type="ECO:0000256" key="7">
    <source>
        <dbReference type="ARBA" id="ARBA00022723"/>
    </source>
</evidence>
<dbReference type="Pfam" id="PF04055">
    <property type="entry name" value="Radical_SAM"/>
    <property type="match status" value="1"/>
</dbReference>
<dbReference type="PANTHER" id="PTHR43020:SF2">
    <property type="entry name" value="MITOCHONDRIAL TRNA METHYLTHIOTRANSFERASE CDK5RAP1"/>
    <property type="match status" value="1"/>
</dbReference>
<evidence type="ECO:0000256" key="4">
    <source>
        <dbReference type="ARBA" id="ARBA00022490"/>
    </source>
</evidence>
<dbReference type="InterPro" id="IPR006463">
    <property type="entry name" value="MiaB_methiolase"/>
</dbReference>
<dbReference type="SMART" id="SM00729">
    <property type="entry name" value="Elp3"/>
    <property type="match status" value="1"/>
</dbReference>
<keyword evidence="8" id="KW-0408">Iron</keyword>
<keyword evidence="5 17" id="KW-0808">Transferase</keyword>
<dbReference type="SFLD" id="SFLDF00413">
    <property type="entry name" value="CDK5RAP1"/>
    <property type="match status" value="1"/>
</dbReference>
<dbReference type="PROSITE" id="PS50926">
    <property type="entry name" value="TRAM"/>
    <property type="match status" value="1"/>
</dbReference>
<evidence type="ECO:0000256" key="8">
    <source>
        <dbReference type="ARBA" id="ARBA00023004"/>
    </source>
</evidence>
<dbReference type="Proteomes" id="UP000257017">
    <property type="component" value="Chromosome"/>
</dbReference>
<dbReference type="SFLD" id="SFLDG01061">
    <property type="entry name" value="methylthiotransferase"/>
    <property type="match status" value="1"/>
</dbReference>
<evidence type="ECO:0000259" key="15">
    <source>
        <dbReference type="PROSITE" id="PS51449"/>
    </source>
</evidence>
<dbReference type="InterPro" id="IPR038135">
    <property type="entry name" value="Methylthiotransferase_N_sf"/>
</dbReference>
<keyword evidence="9" id="KW-0411">Iron-sulfur</keyword>
<dbReference type="SFLD" id="SFLDS00029">
    <property type="entry name" value="Radical_SAM"/>
    <property type="match status" value="1"/>
</dbReference>
<dbReference type="PROSITE" id="PS51918">
    <property type="entry name" value="RADICAL_SAM"/>
    <property type="match status" value="1"/>
</dbReference>
<dbReference type="InterPro" id="IPR002792">
    <property type="entry name" value="TRAM_dom"/>
</dbReference>
<dbReference type="GO" id="GO:0035597">
    <property type="term" value="F:tRNA-2-methylthio-N(6)-dimethylallyladenosine(37) synthase activity"/>
    <property type="evidence" value="ECO:0007669"/>
    <property type="project" value="UniProtKB-EC"/>
</dbReference>
<keyword evidence="3" id="KW-0004">4Fe-4S</keyword>
<reference evidence="17 18" key="1">
    <citation type="submission" date="2018-03" db="EMBL/GenBank/DDBJ databases">
        <title>A parallel universe: an anciently diverged bacterial symbiosis in a Hawaiian planthopper (Hemiptera: Cixiidae) reveals rearranged nutritional responsibilities.</title>
        <authorList>
            <person name="Bennett G."/>
            <person name="Mao M."/>
        </authorList>
    </citation>
    <scope>NUCLEOTIDE SEQUENCE [LARGE SCALE GENOMIC DNA]</scope>
    <source>
        <strain evidence="17 18">OLIH</strain>
    </source>
</reference>